<dbReference type="EMBL" id="BAAAYN010000068">
    <property type="protein sequence ID" value="GAA3397655.1"/>
    <property type="molecule type" value="Genomic_DNA"/>
</dbReference>
<evidence type="ECO:0000256" key="2">
    <source>
        <dbReference type="ARBA" id="ARBA00007866"/>
    </source>
</evidence>
<keyword evidence="8 14" id="KW-0249">Electron transport</keyword>
<organism evidence="19 20">
    <name type="scientific">Cryptosporangium minutisporangium</name>
    <dbReference type="NCBI Taxonomy" id="113569"/>
    <lineage>
        <taxon>Bacteria</taxon>
        <taxon>Bacillati</taxon>
        <taxon>Actinomycetota</taxon>
        <taxon>Actinomycetes</taxon>
        <taxon>Cryptosporangiales</taxon>
        <taxon>Cryptosporangiaceae</taxon>
        <taxon>Cryptosporangium</taxon>
    </lineage>
</organism>
<keyword evidence="6 15" id="KW-0479">Metal-binding</keyword>
<dbReference type="PANTHER" id="PTHR22888:SF9">
    <property type="entry name" value="CYTOCHROME C OXIDASE SUBUNIT 2"/>
    <property type="match status" value="1"/>
</dbReference>
<evidence type="ECO:0000256" key="10">
    <source>
        <dbReference type="ARBA" id="ARBA00023008"/>
    </source>
</evidence>
<comment type="caution">
    <text evidence="19">The sequence shown here is derived from an EMBL/GenBank/DDBJ whole genome shotgun (WGS) entry which is preliminary data.</text>
</comment>
<evidence type="ECO:0000313" key="20">
    <source>
        <dbReference type="Proteomes" id="UP001501676"/>
    </source>
</evidence>
<feature type="domain" description="Cytochrome oxidase subunit II copper A binding" evidence="17">
    <location>
        <begin position="138"/>
        <end position="264"/>
    </location>
</feature>
<evidence type="ECO:0000256" key="5">
    <source>
        <dbReference type="ARBA" id="ARBA00022692"/>
    </source>
</evidence>
<dbReference type="EC" id="7.1.1.9" evidence="15"/>
<dbReference type="InterPro" id="IPR002429">
    <property type="entry name" value="CcO_II-like_C"/>
</dbReference>
<evidence type="ECO:0000256" key="7">
    <source>
        <dbReference type="ARBA" id="ARBA00022967"/>
    </source>
</evidence>
<dbReference type="Proteomes" id="UP001501676">
    <property type="component" value="Unassembled WGS sequence"/>
</dbReference>
<accession>A0ABP6TBZ2</accession>
<comment type="function">
    <text evidence="12 15">Subunits I and II form the functional core of the enzyme complex. Electrons originating in cytochrome c are transferred via heme a and Cu(A) to the binuclear center formed by heme a3 and Cu(B).</text>
</comment>
<dbReference type="Gene3D" id="2.60.40.420">
    <property type="entry name" value="Cupredoxins - blue copper proteins"/>
    <property type="match status" value="1"/>
</dbReference>
<evidence type="ECO:0000259" key="17">
    <source>
        <dbReference type="PROSITE" id="PS50857"/>
    </source>
</evidence>
<evidence type="ECO:0000313" key="19">
    <source>
        <dbReference type="EMBL" id="GAA3397655.1"/>
    </source>
</evidence>
<dbReference type="PROSITE" id="PS00078">
    <property type="entry name" value="COX2"/>
    <property type="match status" value="1"/>
</dbReference>
<keyword evidence="7" id="KW-1278">Translocase</keyword>
<keyword evidence="4 14" id="KW-0679">Respiratory chain</keyword>
<dbReference type="InterPro" id="IPR008972">
    <property type="entry name" value="Cupredoxin"/>
</dbReference>
<comment type="subcellular location">
    <subcellularLocation>
        <location evidence="14">Cell membrane</location>
        <topology evidence="14">Multi-pass membrane protein</topology>
    </subcellularLocation>
    <subcellularLocation>
        <location evidence="1">Membrane</location>
        <topology evidence="1">Multi-pass membrane protein</topology>
    </subcellularLocation>
</comment>
<reference evidence="20" key="1">
    <citation type="journal article" date="2019" name="Int. J. Syst. Evol. Microbiol.">
        <title>The Global Catalogue of Microorganisms (GCM) 10K type strain sequencing project: providing services to taxonomists for standard genome sequencing and annotation.</title>
        <authorList>
            <consortium name="The Broad Institute Genomics Platform"/>
            <consortium name="The Broad Institute Genome Sequencing Center for Infectious Disease"/>
            <person name="Wu L."/>
            <person name="Ma J."/>
        </authorList>
    </citation>
    <scope>NUCLEOTIDE SEQUENCE [LARGE SCALE GENOMIC DNA]</scope>
    <source>
        <strain evidence="20">JCM 9458</strain>
    </source>
</reference>
<keyword evidence="11 16" id="KW-0472">Membrane</keyword>
<evidence type="ECO:0000256" key="1">
    <source>
        <dbReference type="ARBA" id="ARBA00004141"/>
    </source>
</evidence>
<comment type="catalytic activity">
    <reaction evidence="13 15">
        <text>4 Fe(II)-[cytochrome c] + O2 + 8 H(+)(in) = 4 Fe(III)-[cytochrome c] + 2 H2O + 4 H(+)(out)</text>
        <dbReference type="Rhea" id="RHEA:11436"/>
        <dbReference type="Rhea" id="RHEA-COMP:10350"/>
        <dbReference type="Rhea" id="RHEA-COMP:14399"/>
        <dbReference type="ChEBI" id="CHEBI:15377"/>
        <dbReference type="ChEBI" id="CHEBI:15378"/>
        <dbReference type="ChEBI" id="CHEBI:15379"/>
        <dbReference type="ChEBI" id="CHEBI:29033"/>
        <dbReference type="ChEBI" id="CHEBI:29034"/>
        <dbReference type="EC" id="7.1.1.9"/>
    </reaction>
</comment>
<evidence type="ECO:0000256" key="8">
    <source>
        <dbReference type="ARBA" id="ARBA00022982"/>
    </source>
</evidence>
<dbReference type="PROSITE" id="PS50999">
    <property type="entry name" value="COX2_TM"/>
    <property type="match status" value="1"/>
</dbReference>
<proteinExistence type="inferred from homology"/>
<sequence length="300" mass="33200">MGANPSGSAGRRSRRFGRAGRFAAVTGMAGSTTLLLSGCSTEEVLRFGWPEGITPQAEQMMDLWTGSAIAALVVGVFVWGLIFWAVIRYRKKSDELPVQTRFNLPIEILYTAVPFLIIAVLFYYTAIVQTYVDKQKANPDVTVSVVAFKWNWQFLYPEELDENRQPIGTVGSTEEIPVLVVPTGERIRFVETSNDVIHSFWVPALLFKRDVIPGRTNSFEATINKGEEGAYVGRCAELCGTYHANMNFEMRAVTSEKFDQFIEAKKGGASTYDALEAIGESPVATTTTPFNPSRTARQPS</sequence>
<gene>
    <name evidence="19" type="ORF">GCM10020369_78580</name>
</gene>
<dbReference type="InterPro" id="IPR036257">
    <property type="entry name" value="Cyt_c_oxidase_su2_TM_sf"/>
</dbReference>
<dbReference type="PRINTS" id="PR01166">
    <property type="entry name" value="CYCOXIDASEII"/>
</dbReference>
<comment type="cofactor">
    <cofactor evidence="15">
        <name>Cu cation</name>
        <dbReference type="ChEBI" id="CHEBI:23378"/>
    </cofactor>
    <text evidence="15">Binds a copper A center.</text>
</comment>
<keyword evidence="10 15" id="KW-0186">Copper</keyword>
<dbReference type="PANTHER" id="PTHR22888">
    <property type="entry name" value="CYTOCHROME C OXIDASE, SUBUNIT II"/>
    <property type="match status" value="1"/>
</dbReference>
<evidence type="ECO:0000256" key="4">
    <source>
        <dbReference type="ARBA" id="ARBA00022660"/>
    </source>
</evidence>
<keyword evidence="20" id="KW-1185">Reference proteome</keyword>
<evidence type="ECO:0000256" key="14">
    <source>
        <dbReference type="RuleBase" id="RU000456"/>
    </source>
</evidence>
<dbReference type="Pfam" id="PF00116">
    <property type="entry name" value="COX2"/>
    <property type="match status" value="1"/>
</dbReference>
<evidence type="ECO:0000256" key="16">
    <source>
        <dbReference type="SAM" id="Phobius"/>
    </source>
</evidence>
<name>A0ABP6TBZ2_9ACTN</name>
<dbReference type="NCBIfam" id="TIGR02866">
    <property type="entry name" value="CoxB"/>
    <property type="match status" value="1"/>
</dbReference>
<dbReference type="InterPro" id="IPR011759">
    <property type="entry name" value="Cyt_c_oxidase_su2_TM_dom"/>
</dbReference>
<evidence type="ECO:0000256" key="3">
    <source>
        <dbReference type="ARBA" id="ARBA00022448"/>
    </source>
</evidence>
<keyword evidence="3 14" id="KW-0813">Transport</keyword>
<dbReference type="InterPro" id="IPR014222">
    <property type="entry name" value="Cyt_c_oxidase_su2"/>
</dbReference>
<feature type="domain" description="Cytochrome oxidase subunit II transmembrane region profile" evidence="18">
    <location>
        <begin position="39"/>
        <end position="136"/>
    </location>
</feature>
<dbReference type="InterPro" id="IPR001505">
    <property type="entry name" value="Copper_CuA"/>
</dbReference>
<dbReference type="PROSITE" id="PS50857">
    <property type="entry name" value="COX2_CUA"/>
    <property type="match status" value="1"/>
</dbReference>
<evidence type="ECO:0000256" key="13">
    <source>
        <dbReference type="ARBA" id="ARBA00047816"/>
    </source>
</evidence>
<evidence type="ECO:0000256" key="15">
    <source>
        <dbReference type="RuleBase" id="RU004024"/>
    </source>
</evidence>
<dbReference type="Pfam" id="PF02790">
    <property type="entry name" value="COX2_TM"/>
    <property type="match status" value="1"/>
</dbReference>
<evidence type="ECO:0000259" key="18">
    <source>
        <dbReference type="PROSITE" id="PS50999"/>
    </source>
</evidence>
<dbReference type="Gene3D" id="1.10.287.90">
    <property type="match status" value="1"/>
</dbReference>
<keyword evidence="5 14" id="KW-0812">Transmembrane</keyword>
<dbReference type="SUPFAM" id="SSF81464">
    <property type="entry name" value="Cytochrome c oxidase subunit II-like, transmembrane region"/>
    <property type="match status" value="1"/>
</dbReference>
<evidence type="ECO:0000256" key="6">
    <source>
        <dbReference type="ARBA" id="ARBA00022723"/>
    </source>
</evidence>
<dbReference type="SUPFAM" id="SSF49503">
    <property type="entry name" value="Cupredoxins"/>
    <property type="match status" value="1"/>
</dbReference>
<keyword evidence="9 16" id="KW-1133">Transmembrane helix</keyword>
<protein>
    <recommendedName>
        <fullName evidence="15">Cytochrome c oxidase subunit 2</fullName>
        <ecNumber evidence="15">7.1.1.9</ecNumber>
    </recommendedName>
</protein>
<evidence type="ECO:0000256" key="11">
    <source>
        <dbReference type="ARBA" id="ARBA00023136"/>
    </source>
</evidence>
<evidence type="ECO:0000256" key="9">
    <source>
        <dbReference type="ARBA" id="ARBA00022989"/>
    </source>
</evidence>
<evidence type="ECO:0000256" key="12">
    <source>
        <dbReference type="ARBA" id="ARBA00024688"/>
    </source>
</evidence>
<feature type="transmembrane region" description="Helical" evidence="16">
    <location>
        <begin position="108"/>
        <end position="126"/>
    </location>
</feature>
<feature type="transmembrane region" description="Helical" evidence="16">
    <location>
        <begin position="65"/>
        <end position="87"/>
    </location>
</feature>
<dbReference type="InterPro" id="IPR045187">
    <property type="entry name" value="CcO_II"/>
</dbReference>
<comment type="similarity">
    <text evidence="2 14">Belongs to the cytochrome c oxidase subunit 2 family.</text>
</comment>